<organism evidence="2 3">
    <name type="scientific">Marinobacter koreensis</name>
    <dbReference type="NCBI Taxonomy" id="335974"/>
    <lineage>
        <taxon>Bacteria</taxon>
        <taxon>Pseudomonadati</taxon>
        <taxon>Pseudomonadota</taxon>
        <taxon>Gammaproteobacteria</taxon>
        <taxon>Pseudomonadales</taxon>
        <taxon>Marinobacteraceae</taxon>
        <taxon>Marinobacter</taxon>
    </lineage>
</organism>
<sequence length="372" mass="38927">MQSNKLRIAIRATAAAAVFGMATQAHAFNFSAGDVDASVYGYARLNMSYDIDENVANSGHRGGNFPTINDSNDVNGHFGAAASQSRIGVKATHASGVMVNIEGDFMGADYSGGALRLRHAYGTYKGVLAGQTWSNYNSFVGSTSTLDFDGVVGVAGYGSRTAQLRYTSGPLSLAIEDPKGSLAGTAANAVKKNGLPALTARLEDKAGGLGYSVAALVKQNAYDDGQGNDDSTMAYAVFGAASMAVSDMISVRGAINYTDGANGYLYRSGGADAYIDTNGDLKNLSGVGGTVGTSISLGGGRTINATYGMDKLDVNDLAATTIETRQNAFVNYQWTPVENVMMGVEYGYYKQETQGGQSDDANRLMFATQYNF</sequence>
<evidence type="ECO:0000256" key="1">
    <source>
        <dbReference type="SAM" id="SignalP"/>
    </source>
</evidence>
<gene>
    <name evidence="2" type="ORF">ACFPQA_07985</name>
</gene>
<feature type="signal peptide" evidence="1">
    <location>
        <begin position="1"/>
        <end position="27"/>
    </location>
</feature>
<keyword evidence="3" id="KW-1185">Reference proteome</keyword>
<name>A0ABW0RPZ7_9GAMM</name>
<comment type="caution">
    <text evidence="2">The sequence shown here is derived from an EMBL/GenBank/DDBJ whole genome shotgun (WGS) entry which is preliminary data.</text>
</comment>
<dbReference type="InterPro" id="IPR045748">
    <property type="entry name" value="DcaP"/>
</dbReference>
<accession>A0ABW0RPZ7</accession>
<proteinExistence type="predicted"/>
<dbReference type="Proteomes" id="UP001596055">
    <property type="component" value="Unassembled WGS sequence"/>
</dbReference>
<dbReference type="RefSeq" id="WP_248153454.1">
    <property type="nucleotide sequence ID" value="NZ_JAKZAJ010000001.1"/>
</dbReference>
<keyword evidence="1" id="KW-0732">Signal</keyword>
<evidence type="ECO:0000313" key="2">
    <source>
        <dbReference type="EMBL" id="MFC5544987.1"/>
    </source>
</evidence>
<dbReference type="SUPFAM" id="SSF56935">
    <property type="entry name" value="Porins"/>
    <property type="match status" value="1"/>
</dbReference>
<dbReference type="EMBL" id="JBHSNL010000001">
    <property type="protein sequence ID" value="MFC5544987.1"/>
    <property type="molecule type" value="Genomic_DNA"/>
</dbReference>
<feature type="chain" id="PRO_5046753294" evidence="1">
    <location>
        <begin position="28"/>
        <end position="372"/>
    </location>
</feature>
<protein>
    <submittedName>
        <fullName evidence="2">DcaP family trimeric outer membrane transporter</fullName>
    </submittedName>
</protein>
<dbReference type="Pfam" id="PF19577">
    <property type="entry name" value="DcaP"/>
    <property type="match status" value="1"/>
</dbReference>
<evidence type="ECO:0000313" key="3">
    <source>
        <dbReference type="Proteomes" id="UP001596055"/>
    </source>
</evidence>
<reference evidence="3" key="1">
    <citation type="journal article" date="2019" name="Int. J. Syst. Evol. Microbiol.">
        <title>The Global Catalogue of Microorganisms (GCM) 10K type strain sequencing project: providing services to taxonomists for standard genome sequencing and annotation.</title>
        <authorList>
            <consortium name="The Broad Institute Genomics Platform"/>
            <consortium name="The Broad Institute Genome Sequencing Center for Infectious Disease"/>
            <person name="Wu L."/>
            <person name="Ma J."/>
        </authorList>
    </citation>
    <scope>NUCLEOTIDE SEQUENCE [LARGE SCALE GENOMIC DNA]</scope>
    <source>
        <strain evidence="3">CGMCC 4.1799</strain>
    </source>
</reference>